<dbReference type="PANTHER" id="PTHR45929">
    <property type="entry name" value="JAK PATHWAY SIGNAL TRANSDUCTION ADAPTOR MOLECULE"/>
    <property type="match status" value="1"/>
</dbReference>
<dbReference type="SUPFAM" id="SSF48464">
    <property type="entry name" value="ENTH/VHS domain"/>
    <property type="match status" value="1"/>
</dbReference>
<dbReference type="SMART" id="SM00288">
    <property type="entry name" value="VHS"/>
    <property type="match status" value="1"/>
</dbReference>
<evidence type="ECO:0000313" key="3">
    <source>
        <dbReference type="Proteomes" id="UP000521943"/>
    </source>
</evidence>
<dbReference type="GO" id="GO:0043328">
    <property type="term" value="P:protein transport to vacuole involved in ubiquitin-dependent protein catabolic process via the multivesicular body sorting pathway"/>
    <property type="evidence" value="ECO:0007669"/>
    <property type="project" value="TreeGrafter"/>
</dbReference>
<dbReference type="PANTHER" id="PTHR45929:SF3">
    <property type="entry name" value="JAK PATHWAY SIGNAL TRANSDUCTION ADAPTOR MOLECULE"/>
    <property type="match status" value="1"/>
</dbReference>
<sequence length="133" mass="14829">MFGGGEANPYDEVIAKATDENLTSENWEIILTLCHKVADEGQKDANSVVGALIKRLAHRNPNIQLYALSLAEALTKNLGIELHRELASKAFTQALEKIITDRTTHDKVKKRALQLVAECAERHFPRNNGRLVQ</sequence>
<dbReference type="InterPro" id="IPR002014">
    <property type="entry name" value="VHS_dom"/>
</dbReference>
<dbReference type="InterPro" id="IPR008942">
    <property type="entry name" value="ENTH_VHS"/>
</dbReference>
<protein>
    <recommendedName>
        <fullName evidence="1">VHS domain-containing protein</fullName>
    </recommendedName>
</protein>
<feature type="domain" description="VHS" evidence="1">
    <location>
        <begin position="17"/>
        <end position="116"/>
    </location>
</feature>
<dbReference type="CDD" id="cd16978">
    <property type="entry name" value="VHS_HSE1"/>
    <property type="match status" value="1"/>
</dbReference>
<comment type="caution">
    <text evidence="2">The sequence shown here is derived from an EMBL/GenBank/DDBJ whole genome shotgun (WGS) entry which is preliminary data.</text>
</comment>
<keyword evidence="3" id="KW-1185">Reference proteome</keyword>
<dbReference type="EMBL" id="JACGCI010000015">
    <property type="protein sequence ID" value="KAF6759496.1"/>
    <property type="molecule type" value="Genomic_DNA"/>
</dbReference>
<dbReference type="InterPro" id="IPR050670">
    <property type="entry name" value="STAM"/>
</dbReference>
<evidence type="ECO:0000259" key="1">
    <source>
        <dbReference type="PROSITE" id="PS50179"/>
    </source>
</evidence>
<dbReference type="AlphaFoldDB" id="A0A8H6I8Y1"/>
<dbReference type="GO" id="GO:0035091">
    <property type="term" value="F:phosphatidylinositol binding"/>
    <property type="evidence" value="ECO:0007669"/>
    <property type="project" value="InterPro"/>
</dbReference>
<reference evidence="2 3" key="1">
    <citation type="submission" date="2020-07" db="EMBL/GenBank/DDBJ databases">
        <title>Comparative genomics of pyrophilous fungi reveals a link between fire events and developmental genes.</title>
        <authorList>
            <consortium name="DOE Joint Genome Institute"/>
            <person name="Steindorff A.S."/>
            <person name="Carver A."/>
            <person name="Calhoun S."/>
            <person name="Stillman K."/>
            <person name="Liu H."/>
            <person name="Lipzen A."/>
            <person name="Pangilinan J."/>
            <person name="Labutti K."/>
            <person name="Bruns T.D."/>
            <person name="Grigoriev I.V."/>
        </authorList>
    </citation>
    <scope>NUCLEOTIDE SEQUENCE [LARGE SCALE GENOMIC DNA]</scope>
    <source>
        <strain evidence="2 3">CBS 144469</strain>
    </source>
</reference>
<gene>
    <name evidence="2" type="ORF">DFP72DRAFT_135780</name>
</gene>
<dbReference type="OrthoDB" id="10255964at2759"/>
<organism evidence="2 3">
    <name type="scientific">Ephemerocybe angulata</name>
    <dbReference type="NCBI Taxonomy" id="980116"/>
    <lineage>
        <taxon>Eukaryota</taxon>
        <taxon>Fungi</taxon>
        <taxon>Dikarya</taxon>
        <taxon>Basidiomycota</taxon>
        <taxon>Agaricomycotina</taxon>
        <taxon>Agaricomycetes</taxon>
        <taxon>Agaricomycetidae</taxon>
        <taxon>Agaricales</taxon>
        <taxon>Agaricineae</taxon>
        <taxon>Psathyrellaceae</taxon>
        <taxon>Ephemerocybe</taxon>
    </lineage>
</organism>
<evidence type="ECO:0000313" key="2">
    <source>
        <dbReference type="EMBL" id="KAF6759496.1"/>
    </source>
</evidence>
<name>A0A8H6I8Y1_9AGAR</name>
<dbReference type="Pfam" id="PF00790">
    <property type="entry name" value="VHS"/>
    <property type="match status" value="1"/>
</dbReference>
<dbReference type="GO" id="GO:0033565">
    <property type="term" value="C:ESCRT-0 complex"/>
    <property type="evidence" value="ECO:0007669"/>
    <property type="project" value="TreeGrafter"/>
</dbReference>
<dbReference type="Gene3D" id="1.25.40.90">
    <property type="match status" value="1"/>
</dbReference>
<proteinExistence type="predicted"/>
<accession>A0A8H6I8Y1</accession>
<dbReference type="GO" id="GO:0043130">
    <property type="term" value="F:ubiquitin binding"/>
    <property type="evidence" value="ECO:0007669"/>
    <property type="project" value="InterPro"/>
</dbReference>
<dbReference type="PROSITE" id="PS50179">
    <property type="entry name" value="VHS"/>
    <property type="match status" value="1"/>
</dbReference>
<dbReference type="Proteomes" id="UP000521943">
    <property type="component" value="Unassembled WGS sequence"/>
</dbReference>